<comment type="caution">
    <text evidence="1">The sequence shown here is derived from an EMBL/GenBank/DDBJ whole genome shotgun (WGS) entry which is preliminary data.</text>
</comment>
<organism evidence="1 2">
    <name type="scientific">Neolewinella lacunae</name>
    <dbReference type="NCBI Taxonomy" id="1517758"/>
    <lineage>
        <taxon>Bacteria</taxon>
        <taxon>Pseudomonadati</taxon>
        <taxon>Bacteroidota</taxon>
        <taxon>Saprospiria</taxon>
        <taxon>Saprospirales</taxon>
        <taxon>Lewinellaceae</taxon>
        <taxon>Neolewinella</taxon>
    </lineage>
</organism>
<evidence type="ECO:0000313" key="1">
    <source>
        <dbReference type="EMBL" id="MBC6994184.1"/>
    </source>
</evidence>
<dbReference type="AlphaFoldDB" id="A0A923PIZ9"/>
<name>A0A923PIZ9_9BACT</name>
<reference evidence="1" key="1">
    <citation type="submission" date="2020-08" db="EMBL/GenBank/DDBJ databases">
        <title>Lewinella bacteria from marine environments.</title>
        <authorList>
            <person name="Zhong Y."/>
        </authorList>
    </citation>
    <scope>NUCLEOTIDE SEQUENCE</scope>
    <source>
        <strain evidence="1">KCTC 42187</strain>
    </source>
</reference>
<dbReference type="Proteomes" id="UP000650081">
    <property type="component" value="Unassembled WGS sequence"/>
</dbReference>
<protein>
    <submittedName>
        <fullName evidence="1">Uncharacterized protein</fullName>
    </submittedName>
</protein>
<dbReference type="RefSeq" id="WP_187466269.1">
    <property type="nucleotide sequence ID" value="NZ_JACSIT010000091.1"/>
</dbReference>
<accession>A0A923PIZ9</accession>
<gene>
    <name evidence="1" type="ORF">H9S92_08425</name>
</gene>
<keyword evidence="2" id="KW-1185">Reference proteome</keyword>
<evidence type="ECO:0000313" key="2">
    <source>
        <dbReference type="Proteomes" id="UP000650081"/>
    </source>
</evidence>
<proteinExistence type="predicted"/>
<sequence>MQRILKNLETLPFVVQPADSIHPVIFSLYNKWIPNSSKIDKVYQGRGYINLDARTGSVKAELLTDIGLNSVNVVRTKTDSHLYFHLWEMVWTNKVENPLYHDDYIKSAVQSVTWGIGARVLFTCWDIKGDVNFSSPKGIAASAHVSYAQTHFDVDLLGADPAALKIFEPLLIKSGSKFSLEELPLLENAQRDLAAYFNNKEVQERLIPTVMSVDVDLDRLHWGRKEYTDFKAVLTAESYAMERGSRNESYREAMALSNSAPNHYHKAKLSGDHLLEVYKEYWHAEHEDSKPEDEALMQASWDRLSVGR</sequence>
<dbReference type="EMBL" id="JACSIT010000091">
    <property type="protein sequence ID" value="MBC6994184.1"/>
    <property type="molecule type" value="Genomic_DNA"/>
</dbReference>